<dbReference type="Proteomes" id="UP001231109">
    <property type="component" value="Unassembled WGS sequence"/>
</dbReference>
<dbReference type="Pfam" id="PF11066">
    <property type="entry name" value="DUF2867"/>
    <property type="match status" value="1"/>
</dbReference>
<comment type="caution">
    <text evidence="1">The sequence shown here is derived from an EMBL/GenBank/DDBJ whole genome shotgun (WGS) entry which is preliminary data.</text>
</comment>
<organism evidence="1 2">
    <name type="scientific">Rheinheimera baltica</name>
    <dbReference type="NCBI Taxonomy" id="67576"/>
    <lineage>
        <taxon>Bacteria</taxon>
        <taxon>Pseudomonadati</taxon>
        <taxon>Pseudomonadota</taxon>
        <taxon>Gammaproteobacteria</taxon>
        <taxon>Chromatiales</taxon>
        <taxon>Chromatiaceae</taxon>
        <taxon>Rheinheimera</taxon>
    </lineage>
</organism>
<protein>
    <submittedName>
        <fullName evidence="1">DUF2867 domain-containing protein</fullName>
    </submittedName>
</protein>
<name>A0ABT9HVD6_9GAMM</name>
<evidence type="ECO:0000313" key="1">
    <source>
        <dbReference type="EMBL" id="MDP5135095.1"/>
    </source>
</evidence>
<dbReference type="RefSeq" id="WP_051219679.1">
    <property type="nucleotide sequence ID" value="NZ_JAPJDY010000007.1"/>
</dbReference>
<dbReference type="EMBL" id="JAPJDZ010000006">
    <property type="protein sequence ID" value="MDP5135095.1"/>
    <property type="molecule type" value="Genomic_DNA"/>
</dbReference>
<proteinExistence type="predicted"/>
<accession>A0ABT9HVD6</accession>
<sequence>MSTIEATDTFPTATITSCSDRLPIEVVLLSQLAPGAGTQLVQLSSKRQTAHAKYVDDLDEPSAKLGGTDFNKGDATSFYSFSVGAKGHPFHCHAGHRIFTAMSGSVGTQLRFSTASEAVFTADPSAFFRAMHVVNIPPDCLFVVRFPGMVWHQFVPLQPNTAHPALFAISCHSNELSGIENTELQNKIIENDASIPSLTTLLPDSINALVSHSYLATLQVPTTTLSFNAPANTLQQHFCSRFRAFMGSFKGYFTRFAGRGFLSINKAFKAVKRSTPANSLLQQFYREECEHEDCFSIDIKVCDAPSTNSALLLEHILDAFITQPALGVTAFMMTRNILVKPFGWRTSPLGCPVSSLLSDAPAQLFAKRFAVLQQHCDQQSNTAEVILGADDKHLRFRSSVAVQDQKNGFIRVSLATKVKCNNALGRWYLRLIKYVHLQYIVPTMLQHAVISVTVARPGTMVEAA</sequence>
<reference evidence="1 2" key="1">
    <citation type="submission" date="2022-11" db="EMBL/GenBank/DDBJ databases">
        <title>Viruses from the air-sea interface of a natural surface slick.</title>
        <authorList>
            <person name="Rahlff J."/>
            <person name="Holmfeldt K."/>
        </authorList>
    </citation>
    <scope>NUCLEOTIDE SEQUENCE [LARGE SCALE GENOMIC DNA]</scope>
    <source>
        <strain evidence="1 2">SMS4</strain>
    </source>
</reference>
<gene>
    <name evidence="1" type="ORF">ORJ04_03915</name>
</gene>
<evidence type="ECO:0000313" key="2">
    <source>
        <dbReference type="Proteomes" id="UP001231109"/>
    </source>
</evidence>
<keyword evidence="2" id="KW-1185">Reference proteome</keyword>
<dbReference type="InterPro" id="IPR021295">
    <property type="entry name" value="DUF2867"/>
</dbReference>